<keyword evidence="3" id="KW-1185">Reference proteome</keyword>
<accession>A0A9W6X6F2</accession>
<evidence type="ECO:0000313" key="3">
    <source>
        <dbReference type="Proteomes" id="UP001165121"/>
    </source>
</evidence>
<reference evidence="2" key="1">
    <citation type="submission" date="2023-04" db="EMBL/GenBank/DDBJ databases">
        <title>Phytophthora fragariaefolia NBRC 109709.</title>
        <authorList>
            <person name="Ichikawa N."/>
            <person name="Sato H."/>
            <person name="Tonouchi N."/>
        </authorList>
    </citation>
    <scope>NUCLEOTIDE SEQUENCE</scope>
    <source>
        <strain evidence="2">NBRC 109709</strain>
    </source>
</reference>
<dbReference type="EMBL" id="BSXT01000688">
    <property type="protein sequence ID" value="GMF32455.1"/>
    <property type="molecule type" value="Genomic_DNA"/>
</dbReference>
<dbReference type="AlphaFoldDB" id="A0A9W6X6F2"/>
<evidence type="ECO:0000256" key="1">
    <source>
        <dbReference type="SAM" id="MobiDB-lite"/>
    </source>
</evidence>
<dbReference type="Proteomes" id="UP001165121">
    <property type="component" value="Unassembled WGS sequence"/>
</dbReference>
<name>A0A9W6X6F2_9STRA</name>
<feature type="compositionally biased region" description="Low complexity" evidence="1">
    <location>
        <begin position="57"/>
        <end position="74"/>
    </location>
</feature>
<evidence type="ECO:0000313" key="2">
    <source>
        <dbReference type="EMBL" id="GMF32455.1"/>
    </source>
</evidence>
<comment type="caution">
    <text evidence="2">The sequence shown here is derived from an EMBL/GenBank/DDBJ whole genome shotgun (WGS) entry which is preliminary data.</text>
</comment>
<proteinExistence type="predicted"/>
<organism evidence="2 3">
    <name type="scientific">Phytophthora fragariaefolia</name>
    <dbReference type="NCBI Taxonomy" id="1490495"/>
    <lineage>
        <taxon>Eukaryota</taxon>
        <taxon>Sar</taxon>
        <taxon>Stramenopiles</taxon>
        <taxon>Oomycota</taxon>
        <taxon>Peronosporomycetes</taxon>
        <taxon>Peronosporales</taxon>
        <taxon>Peronosporaceae</taxon>
        <taxon>Phytophthora</taxon>
    </lineage>
</organism>
<feature type="region of interest" description="Disordered" evidence="1">
    <location>
        <begin position="22"/>
        <end position="76"/>
    </location>
</feature>
<sequence length="91" mass="9045">MARGQSPLARAQARALRALGVGTPSSAASPETSISVMAPPVTSPETGGGSPSRDPLAGAAEASAPSSSSTAQLATLVVRPQSRRRLLQALP</sequence>
<feature type="compositionally biased region" description="Polar residues" evidence="1">
    <location>
        <begin position="23"/>
        <end position="35"/>
    </location>
</feature>
<gene>
    <name evidence="2" type="ORF">Pfra01_000773600</name>
</gene>
<protein>
    <submittedName>
        <fullName evidence="2">Unnamed protein product</fullName>
    </submittedName>
</protein>